<comment type="function">
    <text evidence="10">Subunit R is required for both nuclease and ATPase activities, but not for modification.</text>
</comment>
<keyword evidence="8 10" id="KW-0067">ATP-binding</keyword>
<dbReference type="Pfam" id="PF04313">
    <property type="entry name" value="HSDR_N"/>
    <property type="match status" value="1"/>
</dbReference>
<keyword evidence="7 10" id="KW-0378">Hydrolase</keyword>
<dbReference type="InterPro" id="IPR021810">
    <property type="entry name" value="T1RH-like_C"/>
</dbReference>
<dbReference type="CDD" id="cd18030">
    <property type="entry name" value="DEXHc_RE_I_HsdR"/>
    <property type="match status" value="1"/>
</dbReference>
<evidence type="ECO:0000256" key="7">
    <source>
        <dbReference type="ARBA" id="ARBA00022801"/>
    </source>
</evidence>
<sequence>MTEDKVEQEALKILTTLGWEVLNGPEIGPEGTGERKYDQVVLERRLSEAINRINSHLPISAVEEVVKKTVRHNHPEMLLDNHQFHSQLTDGVSVEYRTESGEVRTEQAQLFDFSNQANNEFVAVNQFTVINGDYHRRPDIVLFVNGLPLGIIEIKDPTSETASLKSAYNQLQTYEVEIQPLFRFNEIEIITDGIDAEMGTISATFERFTAWKSIEGEKDHKGVPMLEVLLKGVCDKGRFLEIIRNFIVFEKDKKEVFVKKLAAYHQYWAVQKSLASTVKSIRPGSDHRIGVVWHTQGSGKSLSMVFYAGKLVANPELKNPTVILVTDRNDLDNQLYDTFVNCSDILRQKPDQAKSCDHLKEILRRESGGIIFTTNAKFFPERGTEFPLLSDRENIIVIADEAHRSQYNFIDGFAKHIRDALPNASFIGFTGTPIEADDRSTPAVFGNYLDIYDIEQSVKDGATVPIYYESRLVELDIDKNMRQQIDQEFAELTEGEELGRQEELKAKWAHAEAIVGNSKRIERIASDIVTHFENRLSALEGKGMIVTMSRRIAVDLYEAIVALKPEWASAGDKDGFIKVIMTGSASDPLEWQQHIRNKERRREIADCFKDPTSPMKLVIVCDMWLTGFDAPSLHTMYLDKPLKGHNLMQAIARINRVYQDKPGGLVVDYLGVAAALREALQTYTVSGGKGRPTLDQQDAVAVMKEKIEQLRDMFHKFNYRRYFTADLRKQLQILLDAQEFVLLQEEGEKRFKQFVLELSKAFALAVPSIEALAIREEVAFFQAVRARLGKIMEKGKSDEDFGLAIKQIVDRAIAPAGVVDIFAAAGIDRPDISILSEEFLAEIRGMERKNLAVEALKRLLEGEVKARFSKNAIKMSAFSEMLEKAILRYRNNAIEAAQVIEELIQIARDMKASEDEAKSLGLSPDEIAFYDALVQNGSAKAVMGNEKLRQLARVLVARVRSNITVDWTIRANAQARLRVEVKRLLREYGYPPDQEKLATDLVLVQATLFGDDWSKE</sequence>
<dbReference type="Pfam" id="PF11867">
    <property type="entry name" value="T1RH-like_C"/>
    <property type="match status" value="1"/>
</dbReference>
<proteinExistence type="inferred from homology"/>
<dbReference type="InterPro" id="IPR007409">
    <property type="entry name" value="Restrct_endonuc_type1_HsdR_N"/>
</dbReference>
<dbReference type="NCBIfam" id="TIGR00348">
    <property type="entry name" value="hsdR"/>
    <property type="match status" value="1"/>
</dbReference>
<name>A0A1F5EA75_9BACT</name>
<evidence type="ECO:0000256" key="2">
    <source>
        <dbReference type="ARBA" id="ARBA00008598"/>
    </source>
</evidence>
<evidence type="ECO:0000256" key="6">
    <source>
        <dbReference type="ARBA" id="ARBA00022759"/>
    </source>
</evidence>
<dbReference type="Pfam" id="PF22679">
    <property type="entry name" value="T1R_D3-like"/>
    <property type="match status" value="1"/>
</dbReference>
<evidence type="ECO:0000256" key="9">
    <source>
        <dbReference type="ARBA" id="ARBA00023125"/>
    </source>
</evidence>
<evidence type="ECO:0000256" key="5">
    <source>
        <dbReference type="ARBA" id="ARBA00022747"/>
    </source>
</evidence>
<dbReference type="EC" id="3.1.21.3" evidence="10"/>
<evidence type="ECO:0000256" key="8">
    <source>
        <dbReference type="ARBA" id="ARBA00022840"/>
    </source>
</evidence>
<dbReference type="GO" id="GO:0009307">
    <property type="term" value="P:DNA restriction-modification system"/>
    <property type="evidence" value="ECO:0007669"/>
    <property type="project" value="UniProtKB-KW"/>
</dbReference>
<dbReference type="GO" id="GO:0003677">
    <property type="term" value="F:DNA binding"/>
    <property type="evidence" value="ECO:0007669"/>
    <property type="project" value="UniProtKB-KW"/>
</dbReference>
<dbReference type="InterPro" id="IPR014001">
    <property type="entry name" value="Helicase_ATP-bd"/>
</dbReference>
<evidence type="ECO:0000256" key="4">
    <source>
        <dbReference type="ARBA" id="ARBA00022741"/>
    </source>
</evidence>
<dbReference type="CDD" id="cd22332">
    <property type="entry name" value="HsdR_N"/>
    <property type="match status" value="1"/>
</dbReference>
<keyword evidence="12" id="KW-0347">Helicase</keyword>
<keyword evidence="4 10" id="KW-0547">Nucleotide-binding</keyword>
<gene>
    <name evidence="12" type="ORF">A3A71_03685</name>
</gene>
<dbReference type="GO" id="GO:0009035">
    <property type="term" value="F:type I site-specific deoxyribonuclease activity"/>
    <property type="evidence" value="ECO:0007669"/>
    <property type="project" value="UniProtKB-EC"/>
</dbReference>
<dbReference type="CDD" id="cd18800">
    <property type="entry name" value="SF2_C_EcoR124I-like"/>
    <property type="match status" value="1"/>
</dbReference>
<evidence type="ECO:0000256" key="3">
    <source>
        <dbReference type="ARBA" id="ARBA00022722"/>
    </source>
</evidence>
<dbReference type="InterPro" id="IPR055180">
    <property type="entry name" value="HsdR_RecA-like_helicase_dom_2"/>
</dbReference>
<dbReference type="PANTHER" id="PTHR30195:SF15">
    <property type="entry name" value="TYPE I RESTRICTION ENZYME HINDI ENDONUCLEASE SUBUNIT"/>
    <property type="match status" value="1"/>
</dbReference>
<keyword evidence="3" id="KW-0540">Nuclease</keyword>
<dbReference type="InterPro" id="IPR051268">
    <property type="entry name" value="Type-I_R_enzyme_R_subunit"/>
</dbReference>
<keyword evidence="6" id="KW-0255">Endonuclease</keyword>
<dbReference type="GO" id="GO:0004386">
    <property type="term" value="F:helicase activity"/>
    <property type="evidence" value="ECO:0007669"/>
    <property type="project" value="UniProtKB-KW"/>
</dbReference>
<evidence type="ECO:0000256" key="10">
    <source>
        <dbReference type="RuleBase" id="RU364115"/>
    </source>
</evidence>
<reference evidence="12 13" key="1">
    <citation type="journal article" date="2016" name="Nat. Commun.">
        <title>Thousands of microbial genomes shed light on interconnected biogeochemical processes in an aquifer system.</title>
        <authorList>
            <person name="Anantharaman K."/>
            <person name="Brown C.T."/>
            <person name="Hug L.A."/>
            <person name="Sharon I."/>
            <person name="Castelle C.J."/>
            <person name="Probst A.J."/>
            <person name="Thomas B.C."/>
            <person name="Singh A."/>
            <person name="Wilkins M.J."/>
            <person name="Karaoz U."/>
            <person name="Brodie E.L."/>
            <person name="Williams K.H."/>
            <person name="Hubbard S.S."/>
            <person name="Banfield J.F."/>
        </authorList>
    </citation>
    <scope>NUCLEOTIDE SEQUENCE [LARGE SCALE GENOMIC DNA]</scope>
</reference>
<comment type="caution">
    <text evidence="12">The sequence shown here is derived from an EMBL/GenBank/DDBJ whole genome shotgun (WGS) entry which is preliminary data.</text>
</comment>
<organism evidence="12 13">
    <name type="scientific">Candidatus Berkelbacteria bacterium RIFCSPLOWO2_01_FULL_50_28</name>
    <dbReference type="NCBI Taxonomy" id="1797471"/>
    <lineage>
        <taxon>Bacteria</taxon>
        <taxon>Candidatus Berkelbacteria</taxon>
    </lineage>
</organism>
<dbReference type="Gene3D" id="3.40.50.300">
    <property type="entry name" value="P-loop containing nucleotide triphosphate hydrolases"/>
    <property type="match status" value="2"/>
</dbReference>
<dbReference type="PANTHER" id="PTHR30195">
    <property type="entry name" value="TYPE I SITE-SPECIFIC DEOXYRIBONUCLEASE PROTEIN SUBUNIT M AND R"/>
    <property type="match status" value="1"/>
</dbReference>
<dbReference type="InterPro" id="IPR004473">
    <property type="entry name" value="Restrct_endonuc_typeI_HsdR"/>
</dbReference>
<comment type="catalytic activity">
    <reaction evidence="1 10">
        <text>Endonucleolytic cleavage of DNA to give random double-stranded fragments with terminal 5'-phosphates, ATP is simultaneously hydrolyzed.</text>
        <dbReference type="EC" id="3.1.21.3"/>
    </reaction>
</comment>
<evidence type="ECO:0000313" key="12">
    <source>
        <dbReference type="EMBL" id="OGD64251.1"/>
    </source>
</evidence>
<dbReference type="AlphaFoldDB" id="A0A1F5EA75"/>
<dbReference type="InterPro" id="IPR040980">
    <property type="entry name" value="SWI2_SNF2"/>
</dbReference>
<accession>A0A1F5EA75</accession>
<comment type="subunit">
    <text evidence="10">The type I restriction/modification system is composed of three polypeptides R, M and S.</text>
</comment>
<comment type="similarity">
    <text evidence="2 10">Belongs to the HsdR family.</text>
</comment>
<dbReference type="PROSITE" id="PS51192">
    <property type="entry name" value="HELICASE_ATP_BIND_1"/>
    <property type="match status" value="1"/>
</dbReference>
<dbReference type="Proteomes" id="UP000177481">
    <property type="component" value="Unassembled WGS sequence"/>
</dbReference>
<dbReference type="SUPFAM" id="SSF52540">
    <property type="entry name" value="P-loop containing nucleoside triphosphate hydrolases"/>
    <property type="match status" value="2"/>
</dbReference>
<evidence type="ECO:0000259" key="11">
    <source>
        <dbReference type="PROSITE" id="PS51192"/>
    </source>
</evidence>
<protein>
    <recommendedName>
        <fullName evidence="10">Type I restriction enzyme endonuclease subunit</fullName>
        <shortName evidence="10">R protein</shortName>
        <ecNumber evidence="10">3.1.21.3</ecNumber>
    </recommendedName>
</protein>
<keyword evidence="5 10" id="KW-0680">Restriction system</keyword>
<dbReference type="Pfam" id="PF18766">
    <property type="entry name" value="SWI2_SNF2"/>
    <property type="match status" value="1"/>
</dbReference>
<dbReference type="InterPro" id="IPR027417">
    <property type="entry name" value="P-loop_NTPase"/>
</dbReference>
<evidence type="ECO:0000256" key="1">
    <source>
        <dbReference type="ARBA" id="ARBA00000851"/>
    </source>
</evidence>
<feature type="domain" description="Helicase ATP-binding" evidence="11">
    <location>
        <begin position="281"/>
        <end position="451"/>
    </location>
</feature>
<dbReference type="GO" id="GO:0005524">
    <property type="term" value="F:ATP binding"/>
    <property type="evidence" value="ECO:0007669"/>
    <property type="project" value="UniProtKB-KW"/>
</dbReference>
<evidence type="ECO:0000313" key="13">
    <source>
        <dbReference type="Proteomes" id="UP000177481"/>
    </source>
</evidence>
<dbReference type="EMBL" id="MEZX01000003">
    <property type="protein sequence ID" value="OGD64251.1"/>
    <property type="molecule type" value="Genomic_DNA"/>
</dbReference>
<dbReference type="SMART" id="SM00487">
    <property type="entry name" value="DEXDc"/>
    <property type="match status" value="1"/>
</dbReference>
<dbReference type="STRING" id="1797471.A3A71_03685"/>
<dbReference type="Gene3D" id="3.90.1570.50">
    <property type="match status" value="1"/>
</dbReference>
<keyword evidence="9 10" id="KW-0238">DNA-binding</keyword>